<evidence type="ECO:0000256" key="12">
    <source>
        <dbReference type="SAM" id="MobiDB-lite"/>
    </source>
</evidence>
<evidence type="ECO:0000256" key="1">
    <source>
        <dbReference type="ARBA" id="ARBA00004123"/>
    </source>
</evidence>
<keyword evidence="17" id="KW-1185">Reference proteome</keyword>
<dbReference type="InterPro" id="IPR003309">
    <property type="entry name" value="SCAN_dom"/>
</dbReference>
<dbReference type="Pfam" id="PF00096">
    <property type="entry name" value="zf-C2H2"/>
    <property type="match status" value="6"/>
</dbReference>
<feature type="region of interest" description="Disordered" evidence="12">
    <location>
        <begin position="829"/>
        <end position="851"/>
    </location>
</feature>
<evidence type="ECO:0000256" key="2">
    <source>
        <dbReference type="ARBA" id="ARBA00006991"/>
    </source>
</evidence>
<evidence type="ECO:0000256" key="8">
    <source>
        <dbReference type="ARBA" id="ARBA00023125"/>
    </source>
</evidence>
<feature type="region of interest" description="Disordered" evidence="12">
    <location>
        <begin position="904"/>
        <end position="934"/>
    </location>
</feature>
<dbReference type="FunFam" id="3.30.160.60:FF:001506">
    <property type="entry name" value="Zinc finger protein"/>
    <property type="match status" value="1"/>
</dbReference>
<dbReference type="PANTHER" id="PTHR23226">
    <property type="entry name" value="ZINC FINGER AND SCAN DOMAIN-CONTAINING"/>
    <property type="match status" value="1"/>
</dbReference>
<feature type="domain" description="C2H2-type" evidence="13">
    <location>
        <begin position="603"/>
        <end position="630"/>
    </location>
</feature>
<feature type="region of interest" description="Disordered" evidence="12">
    <location>
        <begin position="131"/>
        <end position="177"/>
    </location>
</feature>
<dbReference type="FunFam" id="3.30.160.60:FF:000443">
    <property type="entry name" value="Zinc finger protein 41"/>
    <property type="match status" value="1"/>
</dbReference>
<evidence type="ECO:0000256" key="11">
    <source>
        <dbReference type="PROSITE-ProRule" id="PRU00042"/>
    </source>
</evidence>
<dbReference type="PROSITE" id="PS50804">
    <property type="entry name" value="SCAN_BOX"/>
    <property type="match status" value="1"/>
</dbReference>
<evidence type="ECO:0000313" key="16">
    <source>
        <dbReference type="Ensembl" id="ENSGEVP00005000611.1"/>
    </source>
</evidence>
<sequence>MAAEQGADGALDLQFQIHVEQSVCPAGLTEQQASAGPEPDVGLERSGRLPIVVQSGTIGELLRWVAPQQARYASQKEMLQHWEDVWQEVLQALRILPEVRPAPACALRPGEPEVPPPPGVVPAPTCAHGCENPASQGARESPRGLEQAGIEPQEKTAPCRQEQLSATQTPAKIKPTPAPAWRTLELPQLAPEDDIEAYLATFEQVADACQWPRGEWTTRLELYLTGKAQLAYGSLDITETSDYGKVKATILGRYGISPETQRRRFRGFCYQEAEGPREAYSHLRELCHRWLEPQSRTKEQILELLILEQFLTILPEEMQSWVWERGPETGAQAVALAEGFQLGQPDAEWPRLQVPVQFEDVAVTLSEAEWLLVDEEKQQLYRDIMYENYQSISSLGFPVRKPTLISQLERGEEPCILHPPAPEEQETRRDVPTGTGRGLGAEELAVQHHGEAQAPVKAAPMPKASPRRPKRKAPQSPGRKRKKPSLDGEEPAACSEGGKQQLPTCPTYMQQLLPSVRMQKPFLPVCRKQPPPVVHREQLPSTPGREQPPSPLTREQPPPPLSREQPPPTQLPHLPSLSKSCCKKPAEQDSPPSSSLPQSKRCYQCPLCSQNFRQSSDLQRHRRIHTGEKPFHCLVCEKSFRLQSNLIVHQRTHTGERPYQCGECGRAFSQSSNLLTHSKIHLGQKPYTCFECGKSFHHSSNLIIHQRTHTGERPYECSVCAKRFSDRSTLVQHQRLHTGERPYACSECGKCFSQASHLIKHRRTHASPCTKNRAAPRKAPVTAVERNSPKNGAATGEERATPTHGLSERIAMPQNGAAIGEERAALKDTPTVGKDRATQEVGSEGEKDKAAQKVALATKEIATPKHTLAMGMERAATKDTLAPGKERGTPTPGLGELRAAPMNRLGTGEDRATPKAVPAMGGKRAPTPDAPAVHEERDSLKDALRAGKDKTAINHTSAVEKGRTAPKLVLAMRQGRAGPKHTLATEKEVAGPKHTLATGKGRAGPEHALATGKGIAGPEHALVMGPGRTGLKYALTMGKWGASPKNTLAMGKGEASPKYALAKGK</sequence>
<dbReference type="Proteomes" id="UP000694390">
    <property type="component" value="Unassembled WGS sequence"/>
</dbReference>
<dbReference type="FunFam" id="3.30.160.60:FF:002343">
    <property type="entry name" value="Zinc finger protein 33A"/>
    <property type="match status" value="1"/>
</dbReference>
<dbReference type="SUPFAM" id="SSF47353">
    <property type="entry name" value="Retrovirus capsid dimerization domain-like"/>
    <property type="match status" value="1"/>
</dbReference>
<keyword evidence="5 11" id="KW-0863">Zinc-finger</keyword>
<feature type="region of interest" description="Disordered" evidence="12">
    <location>
        <begin position="763"/>
        <end position="803"/>
    </location>
</feature>
<keyword evidence="6" id="KW-0862">Zinc</keyword>
<keyword evidence="10" id="KW-0539">Nucleus</keyword>
<keyword evidence="9" id="KW-0804">Transcription</keyword>
<keyword evidence="3" id="KW-0479">Metal-binding</keyword>
<dbReference type="GeneTree" id="ENSGT00940000162921"/>
<feature type="compositionally biased region" description="Low complexity" evidence="12">
    <location>
        <begin position="590"/>
        <end position="599"/>
    </location>
</feature>
<feature type="region of interest" description="Disordered" evidence="12">
    <location>
        <begin position="412"/>
        <end position="504"/>
    </location>
</feature>
<feature type="region of interest" description="Disordered" evidence="12">
    <location>
        <begin position="525"/>
        <end position="599"/>
    </location>
</feature>
<dbReference type="SMART" id="SM00431">
    <property type="entry name" value="SCAN"/>
    <property type="match status" value="1"/>
</dbReference>
<evidence type="ECO:0000259" key="14">
    <source>
        <dbReference type="PROSITE" id="PS50804"/>
    </source>
</evidence>
<accession>A0A8C4VDX6</accession>
<dbReference type="GO" id="GO:0005634">
    <property type="term" value="C:nucleus"/>
    <property type="evidence" value="ECO:0007669"/>
    <property type="project" value="UniProtKB-SubCell"/>
</dbReference>
<dbReference type="OrthoDB" id="6077919at2759"/>
<dbReference type="CDD" id="cd07765">
    <property type="entry name" value="KRAB_A-box"/>
    <property type="match status" value="1"/>
</dbReference>
<dbReference type="PROSITE" id="PS00028">
    <property type="entry name" value="ZINC_FINGER_C2H2_1"/>
    <property type="match status" value="6"/>
</dbReference>
<feature type="compositionally biased region" description="Basic and acidic residues" evidence="12">
    <location>
        <begin position="833"/>
        <end position="851"/>
    </location>
</feature>
<dbReference type="InterPro" id="IPR013087">
    <property type="entry name" value="Znf_C2H2_type"/>
</dbReference>
<feature type="compositionally biased region" description="Low complexity" evidence="12">
    <location>
        <begin position="166"/>
        <end position="175"/>
    </location>
</feature>
<feature type="domain" description="C2H2-type" evidence="13">
    <location>
        <begin position="743"/>
        <end position="770"/>
    </location>
</feature>
<dbReference type="InterPro" id="IPR036236">
    <property type="entry name" value="Znf_C2H2_sf"/>
</dbReference>
<dbReference type="GO" id="GO:0008270">
    <property type="term" value="F:zinc ion binding"/>
    <property type="evidence" value="ECO:0007669"/>
    <property type="project" value="UniProtKB-KW"/>
</dbReference>
<dbReference type="Ensembl" id="ENSGEVT00005000657.1">
    <property type="protein sequence ID" value="ENSGEVP00005000611.1"/>
    <property type="gene ID" value="ENSGEVG00005000528.1"/>
</dbReference>
<dbReference type="GO" id="GO:0000981">
    <property type="term" value="F:DNA-binding transcription factor activity, RNA polymerase II-specific"/>
    <property type="evidence" value="ECO:0007669"/>
    <property type="project" value="TreeGrafter"/>
</dbReference>
<feature type="domain" description="C2H2-type" evidence="13">
    <location>
        <begin position="715"/>
        <end position="742"/>
    </location>
</feature>
<name>A0A8C4VDX6_9SAUR</name>
<dbReference type="FunFam" id="3.30.160.60:FF:001498">
    <property type="entry name" value="Zinc finger protein 404"/>
    <property type="match status" value="1"/>
</dbReference>
<dbReference type="SUPFAM" id="SSF57667">
    <property type="entry name" value="beta-beta-alpha zinc fingers"/>
    <property type="match status" value="3"/>
</dbReference>
<dbReference type="FunFam" id="1.10.4020.10:FF:000001">
    <property type="entry name" value="zinc finger protein 263 isoform X1"/>
    <property type="match status" value="1"/>
</dbReference>
<evidence type="ECO:0000259" key="15">
    <source>
        <dbReference type="PROSITE" id="PS50805"/>
    </source>
</evidence>
<dbReference type="InterPro" id="IPR038269">
    <property type="entry name" value="SCAN_sf"/>
</dbReference>
<reference evidence="16" key="1">
    <citation type="submission" date="2025-08" db="UniProtKB">
        <authorList>
            <consortium name="Ensembl"/>
        </authorList>
    </citation>
    <scope>IDENTIFICATION</scope>
</reference>
<dbReference type="AlphaFoldDB" id="A0A8C4VDX6"/>
<dbReference type="Pfam" id="PF01352">
    <property type="entry name" value="KRAB"/>
    <property type="match status" value="1"/>
</dbReference>
<reference evidence="16" key="2">
    <citation type="submission" date="2025-09" db="UniProtKB">
        <authorList>
            <consortium name="Ensembl"/>
        </authorList>
    </citation>
    <scope>IDENTIFICATION</scope>
</reference>
<dbReference type="InterPro" id="IPR001909">
    <property type="entry name" value="KRAB"/>
</dbReference>
<dbReference type="FunFam" id="3.30.160.60:FF:001158">
    <property type="entry name" value="zinc finger protein 22"/>
    <property type="match status" value="1"/>
</dbReference>
<evidence type="ECO:0000256" key="3">
    <source>
        <dbReference type="ARBA" id="ARBA00022723"/>
    </source>
</evidence>
<feature type="domain" description="C2H2-type" evidence="13">
    <location>
        <begin position="631"/>
        <end position="658"/>
    </location>
</feature>
<dbReference type="Gene3D" id="6.10.140.140">
    <property type="match status" value="1"/>
</dbReference>
<dbReference type="GO" id="GO:0000978">
    <property type="term" value="F:RNA polymerase II cis-regulatory region sequence-specific DNA binding"/>
    <property type="evidence" value="ECO:0007669"/>
    <property type="project" value="TreeGrafter"/>
</dbReference>
<dbReference type="FunFam" id="3.30.160.60:FF:000478">
    <property type="entry name" value="Zinc finger protein 133"/>
    <property type="match status" value="1"/>
</dbReference>
<feature type="domain" description="SCAN box" evidence="14">
    <location>
        <begin position="262"/>
        <end position="341"/>
    </location>
</feature>
<evidence type="ECO:0000256" key="4">
    <source>
        <dbReference type="ARBA" id="ARBA00022737"/>
    </source>
</evidence>
<dbReference type="GeneID" id="115651393"/>
<comment type="similarity">
    <text evidence="2">Belongs to the krueppel C2H2-type zinc-finger protein family.</text>
</comment>
<dbReference type="PANTHER" id="PTHR23226:SF379">
    <property type="entry name" value="C2H2-TYPE DOMAIN-CONTAINING PROTEIN"/>
    <property type="match status" value="1"/>
</dbReference>
<feature type="domain" description="C2H2-type" evidence="13">
    <location>
        <begin position="687"/>
        <end position="714"/>
    </location>
</feature>
<organism evidence="16 17">
    <name type="scientific">Gopherus evgoodei</name>
    <name type="common">Goodes thornscrub tortoise</name>
    <dbReference type="NCBI Taxonomy" id="1825980"/>
    <lineage>
        <taxon>Eukaryota</taxon>
        <taxon>Metazoa</taxon>
        <taxon>Chordata</taxon>
        <taxon>Craniata</taxon>
        <taxon>Vertebrata</taxon>
        <taxon>Euteleostomi</taxon>
        <taxon>Archelosauria</taxon>
        <taxon>Testudinata</taxon>
        <taxon>Testudines</taxon>
        <taxon>Cryptodira</taxon>
        <taxon>Durocryptodira</taxon>
        <taxon>Testudinoidea</taxon>
        <taxon>Testudinidae</taxon>
        <taxon>Gopherus</taxon>
    </lineage>
</organism>
<evidence type="ECO:0000256" key="5">
    <source>
        <dbReference type="ARBA" id="ARBA00022771"/>
    </source>
</evidence>
<dbReference type="SUPFAM" id="SSF109640">
    <property type="entry name" value="KRAB domain (Kruppel-associated box)"/>
    <property type="match status" value="1"/>
</dbReference>
<keyword evidence="4" id="KW-0677">Repeat</keyword>
<feature type="compositionally biased region" description="Pro residues" evidence="12">
    <location>
        <begin position="546"/>
        <end position="570"/>
    </location>
</feature>
<evidence type="ECO:0000256" key="6">
    <source>
        <dbReference type="ARBA" id="ARBA00022833"/>
    </source>
</evidence>
<dbReference type="Gene3D" id="3.30.160.60">
    <property type="entry name" value="Classic Zinc Finger"/>
    <property type="match status" value="6"/>
</dbReference>
<dbReference type="SMART" id="SM00355">
    <property type="entry name" value="ZnF_C2H2"/>
    <property type="match status" value="6"/>
</dbReference>
<feature type="region of interest" description="Disordered" evidence="12">
    <location>
        <begin position="1044"/>
        <end position="1065"/>
    </location>
</feature>
<comment type="subcellular location">
    <subcellularLocation>
        <location evidence="1">Nucleus</location>
    </subcellularLocation>
</comment>
<dbReference type="SMART" id="SM00349">
    <property type="entry name" value="KRAB"/>
    <property type="match status" value="1"/>
</dbReference>
<keyword evidence="8" id="KW-0238">DNA-binding</keyword>
<dbReference type="Pfam" id="PF02023">
    <property type="entry name" value="SCAN"/>
    <property type="match status" value="1"/>
</dbReference>
<feature type="compositionally biased region" description="Basic residues" evidence="12">
    <location>
        <begin position="465"/>
        <end position="483"/>
    </location>
</feature>
<evidence type="ECO:0000256" key="9">
    <source>
        <dbReference type="ARBA" id="ARBA00023163"/>
    </source>
</evidence>
<dbReference type="PROSITE" id="PS50805">
    <property type="entry name" value="KRAB"/>
    <property type="match status" value="1"/>
</dbReference>
<evidence type="ECO:0000313" key="17">
    <source>
        <dbReference type="Proteomes" id="UP000694390"/>
    </source>
</evidence>
<feature type="domain" description="C2H2-type" evidence="13">
    <location>
        <begin position="659"/>
        <end position="686"/>
    </location>
</feature>
<evidence type="ECO:0000259" key="13">
    <source>
        <dbReference type="PROSITE" id="PS50157"/>
    </source>
</evidence>
<dbReference type="InterPro" id="IPR036051">
    <property type="entry name" value="KRAB_dom_sf"/>
</dbReference>
<dbReference type="Gene3D" id="1.10.4020.10">
    <property type="entry name" value="DNA breaking-rejoining enzymes"/>
    <property type="match status" value="1"/>
</dbReference>
<dbReference type="RefSeq" id="XP_030418183.1">
    <property type="nucleotide sequence ID" value="XM_030562323.1"/>
</dbReference>
<feature type="domain" description="KRAB" evidence="15">
    <location>
        <begin position="356"/>
        <end position="427"/>
    </location>
</feature>
<dbReference type="PROSITE" id="PS50157">
    <property type="entry name" value="ZINC_FINGER_C2H2_2"/>
    <property type="match status" value="6"/>
</dbReference>
<proteinExistence type="inferred from homology"/>
<evidence type="ECO:0000256" key="7">
    <source>
        <dbReference type="ARBA" id="ARBA00023015"/>
    </source>
</evidence>
<evidence type="ECO:0000256" key="10">
    <source>
        <dbReference type="ARBA" id="ARBA00023242"/>
    </source>
</evidence>
<dbReference type="CDD" id="cd07936">
    <property type="entry name" value="SCAN"/>
    <property type="match status" value="1"/>
</dbReference>
<protein>
    <submittedName>
        <fullName evidence="16">Zinc finger protein 853-like</fullName>
    </submittedName>
</protein>
<gene>
    <name evidence="16" type="primary">LOC115651393</name>
</gene>
<keyword evidence="7" id="KW-0805">Transcription regulation</keyword>